<evidence type="ECO:0000256" key="4">
    <source>
        <dbReference type="ARBA" id="ARBA00022475"/>
    </source>
</evidence>
<feature type="transmembrane region" description="Helical" evidence="11">
    <location>
        <begin position="26"/>
        <end position="47"/>
    </location>
</feature>
<accession>A0A193LKP7</accession>
<evidence type="ECO:0000256" key="3">
    <source>
        <dbReference type="ARBA" id="ARBA00020042"/>
    </source>
</evidence>
<dbReference type="GO" id="GO:0015627">
    <property type="term" value="C:type II protein secretion system complex"/>
    <property type="evidence" value="ECO:0007669"/>
    <property type="project" value="InterPro"/>
</dbReference>
<keyword evidence="5" id="KW-0488">Methylation</keyword>
<keyword evidence="4" id="KW-1003">Cell membrane</keyword>
<dbReference type="PROSITE" id="PS00409">
    <property type="entry name" value="PROKAR_NTER_METHYL"/>
    <property type="match status" value="1"/>
</dbReference>
<keyword evidence="9 11" id="KW-0472">Membrane</keyword>
<proteinExistence type="inferred from homology"/>
<dbReference type="GO" id="GO:0005886">
    <property type="term" value="C:plasma membrane"/>
    <property type="evidence" value="ECO:0007669"/>
    <property type="project" value="UniProtKB-SubCell"/>
</dbReference>
<protein>
    <recommendedName>
        <fullName evidence="3">Type II secretion system core protein G</fullName>
    </recommendedName>
</protein>
<dbReference type="InterPro" id="IPR013545">
    <property type="entry name" value="T2SS_protein-GspG_C"/>
</dbReference>
<evidence type="ECO:0000256" key="8">
    <source>
        <dbReference type="ARBA" id="ARBA00022989"/>
    </source>
</evidence>
<evidence type="ECO:0000256" key="6">
    <source>
        <dbReference type="ARBA" id="ARBA00022519"/>
    </source>
</evidence>
<dbReference type="GO" id="GO:0015628">
    <property type="term" value="P:protein secretion by the type II secretion system"/>
    <property type="evidence" value="ECO:0007669"/>
    <property type="project" value="InterPro"/>
</dbReference>
<evidence type="ECO:0000259" key="12">
    <source>
        <dbReference type="Pfam" id="PF08334"/>
    </source>
</evidence>
<keyword evidence="6" id="KW-0997">Cell inner membrane</keyword>
<dbReference type="KEGG" id="woc:BA177_09505"/>
<dbReference type="AlphaFoldDB" id="A0A193LKP7"/>
<gene>
    <name evidence="13" type="ORF">BA177_09505</name>
</gene>
<dbReference type="PANTHER" id="PTHR30093:SF44">
    <property type="entry name" value="TYPE II SECRETION SYSTEM CORE PROTEIN G"/>
    <property type="match status" value="1"/>
</dbReference>
<keyword evidence="8 11" id="KW-1133">Transmembrane helix</keyword>
<dbReference type="Pfam" id="PF08334">
    <property type="entry name" value="T2SSG"/>
    <property type="match status" value="1"/>
</dbReference>
<dbReference type="STRING" id="1548547.BA177_09505"/>
<feature type="domain" description="Type II secretion system protein GspG C-terminal" evidence="12">
    <location>
        <begin position="49"/>
        <end position="157"/>
    </location>
</feature>
<dbReference type="SUPFAM" id="SSF54523">
    <property type="entry name" value="Pili subunits"/>
    <property type="match status" value="1"/>
</dbReference>
<evidence type="ECO:0000313" key="14">
    <source>
        <dbReference type="Proteomes" id="UP000092695"/>
    </source>
</evidence>
<dbReference type="InterPro" id="IPR010054">
    <property type="entry name" value="Type2_sec_GspG"/>
</dbReference>
<dbReference type="Gene3D" id="3.30.700.10">
    <property type="entry name" value="Glycoprotein, Type 4 Pilin"/>
    <property type="match status" value="1"/>
</dbReference>
<dbReference type="InterPro" id="IPR000983">
    <property type="entry name" value="Bac_GSPG_pilin"/>
</dbReference>
<evidence type="ECO:0000313" key="13">
    <source>
        <dbReference type="EMBL" id="ANO53135.1"/>
    </source>
</evidence>
<evidence type="ECO:0000256" key="10">
    <source>
        <dbReference type="SAM" id="MobiDB-lite"/>
    </source>
</evidence>
<dbReference type="NCBIfam" id="TIGR01710">
    <property type="entry name" value="typeII_sec_gspG"/>
    <property type="match status" value="1"/>
</dbReference>
<keyword evidence="14" id="KW-1185">Reference proteome</keyword>
<evidence type="ECO:0000256" key="2">
    <source>
        <dbReference type="ARBA" id="ARBA00009984"/>
    </source>
</evidence>
<feature type="region of interest" description="Disordered" evidence="10">
    <location>
        <begin position="140"/>
        <end position="160"/>
    </location>
</feature>
<organism evidence="13 14">
    <name type="scientific">Woeseia oceani</name>
    <dbReference type="NCBI Taxonomy" id="1548547"/>
    <lineage>
        <taxon>Bacteria</taxon>
        <taxon>Pseudomonadati</taxon>
        <taxon>Pseudomonadota</taxon>
        <taxon>Gammaproteobacteria</taxon>
        <taxon>Woeseiales</taxon>
        <taxon>Woeseiaceae</taxon>
        <taxon>Woeseia</taxon>
    </lineage>
</organism>
<name>A0A193LKP7_9GAMM</name>
<keyword evidence="7 11" id="KW-0812">Transmembrane</keyword>
<comment type="subcellular location">
    <subcellularLocation>
        <location evidence="1">Cell inner membrane</location>
        <topology evidence="1">Single-pass membrane protein</topology>
    </subcellularLocation>
</comment>
<dbReference type="PRINTS" id="PR00813">
    <property type="entry name" value="BCTERIALGSPG"/>
</dbReference>
<evidence type="ECO:0000256" key="11">
    <source>
        <dbReference type="SAM" id="Phobius"/>
    </source>
</evidence>
<dbReference type="InterPro" id="IPR012902">
    <property type="entry name" value="N_methyl_site"/>
</dbReference>
<dbReference type="Pfam" id="PF07963">
    <property type="entry name" value="N_methyl"/>
    <property type="match status" value="1"/>
</dbReference>
<dbReference type="PANTHER" id="PTHR30093">
    <property type="entry name" value="GENERAL SECRETION PATHWAY PROTEIN G"/>
    <property type="match status" value="1"/>
</dbReference>
<evidence type="ECO:0000256" key="9">
    <source>
        <dbReference type="ARBA" id="ARBA00023136"/>
    </source>
</evidence>
<dbReference type="Proteomes" id="UP000092695">
    <property type="component" value="Chromosome"/>
</dbReference>
<comment type="similarity">
    <text evidence="2">Belongs to the GSP G family.</text>
</comment>
<dbReference type="EMBL" id="CP016268">
    <property type="protein sequence ID" value="ANO53135.1"/>
    <property type="molecule type" value="Genomic_DNA"/>
</dbReference>
<sequence length="160" mass="17683">MDCGYPGVRAVTQNVSRCQHRRGQQGFTLIEIMVVVIILGILTAIVAPNVIGRVGDAQIAAAKQDLRGIENALKFYRLDNFSYPTTEQGLEALVTRPNDPNIKNWKAGGYLERLPKDPWGNPYQYLSPGNNGEFDIYTLGRDGRPGGEGEDADFGNWDLN</sequence>
<dbReference type="NCBIfam" id="TIGR02532">
    <property type="entry name" value="IV_pilin_GFxxxE"/>
    <property type="match status" value="1"/>
</dbReference>
<dbReference type="InterPro" id="IPR045584">
    <property type="entry name" value="Pilin-like"/>
</dbReference>
<evidence type="ECO:0000256" key="1">
    <source>
        <dbReference type="ARBA" id="ARBA00004377"/>
    </source>
</evidence>
<evidence type="ECO:0000256" key="7">
    <source>
        <dbReference type="ARBA" id="ARBA00022692"/>
    </source>
</evidence>
<evidence type="ECO:0000256" key="5">
    <source>
        <dbReference type="ARBA" id="ARBA00022481"/>
    </source>
</evidence>
<reference evidence="13 14" key="1">
    <citation type="submission" date="2016-06" db="EMBL/GenBank/DDBJ databases">
        <title>Complete genome sequence of a deep-branching marine Gamma Proteobacterium Woeseia oceani type strain XK5.</title>
        <authorList>
            <person name="Mu D."/>
            <person name="Du Z."/>
        </authorList>
    </citation>
    <scope>NUCLEOTIDE SEQUENCE [LARGE SCALE GENOMIC DNA]</scope>
    <source>
        <strain evidence="13 14">XK5</strain>
    </source>
</reference>